<feature type="domain" description="AMP-dependent synthetase/ligase" evidence="1">
    <location>
        <begin position="4"/>
        <end position="84"/>
    </location>
</feature>
<reference evidence="3" key="1">
    <citation type="journal article" date="2019" name="Int. J. Syst. Evol. Microbiol.">
        <title>The Global Catalogue of Microorganisms (GCM) 10K type strain sequencing project: providing services to taxonomists for standard genome sequencing and annotation.</title>
        <authorList>
            <consortium name="The Broad Institute Genomics Platform"/>
            <consortium name="The Broad Institute Genome Sequencing Center for Infectious Disease"/>
            <person name="Wu L."/>
            <person name="Ma J."/>
        </authorList>
    </citation>
    <scope>NUCLEOTIDE SEQUENCE [LARGE SCALE GENOMIC DNA]</scope>
    <source>
        <strain evidence="3">CGMCC 4.7173</strain>
    </source>
</reference>
<organism evidence="2 3">
    <name type="scientific">Micromonospora harpali</name>
    <dbReference type="NCBI Taxonomy" id="1490225"/>
    <lineage>
        <taxon>Bacteria</taxon>
        <taxon>Bacillati</taxon>
        <taxon>Actinomycetota</taxon>
        <taxon>Actinomycetes</taxon>
        <taxon>Micromonosporales</taxon>
        <taxon>Micromonosporaceae</taxon>
        <taxon>Micromonospora</taxon>
    </lineage>
</organism>
<dbReference type="RefSeq" id="WP_377539382.1">
    <property type="nucleotide sequence ID" value="NZ_JBHSQQ010000699.1"/>
</dbReference>
<accession>A0ABW1HZK9</accession>
<dbReference type="PANTHER" id="PTHR43767:SF10">
    <property type="entry name" value="SURFACTIN SYNTHASE SUBUNIT 1"/>
    <property type="match status" value="1"/>
</dbReference>
<feature type="non-terminal residue" evidence="2">
    <location>
        <position position="85"/>
    </location>
</feature>
<dbReference type="Proteomes" id="UP001596207">
    <property type="component" value="Unassembled WGS sequence"/>
</dbReference>
<evidence type="ECO:0000313" key="2">
    <source>
        <dbReference type="EMBL" id="MFC5946385.1"/>
    </source>
</evidence>
<evidence type="ECO:0000313" key="3">
    <source>
        <dbReference type="Proteomes" id="UP001596207"/>
    </source>
</evidence>
<dbReference type="Pfam" id="PF00501">
    <property type="entry name" value="AMP-binding"/>
    <property type="match status" value="1"/>
</dbReference>
<keyword evidence="3" id="KW-1185">Reference proteome</keyword>
<comment type="caution">
    <text evidence="2">The sequence shown here is derived from an EMBL/GenBank/DDBJ whole genome shotgun (WGS) entry which is preliminary data.</text>
</comment>
<dbReference type="InterPro" id="IPR050237">
    <property type="entry name" value="ATP-dep_AMP-bd_enzyme"/>
</dbReference>
<sequence length="85" mass="8764">MRTEEGTWTWAELERRVAGLAADLRAAGAGPETVVAVLAARSPAQLAAILAVHRAGAAYLPVDPGYPPARVGYLLRDSGAALVVA</sequence>
<dbReference type="InterPro" id="IPR000873">
    <property type="entry name" value="AMP-dep_synth/lig_dom"/>
</dbReference>
<gene>
    <name evidence="2" type="ORF">ACFPZ4_33790</name>
</gene>
<dbReference type="SUPFAM" id="SSF56801">
    <property type="entry name" value="Acetyl-CoA synthetase-like"/>
    <property type="match status" value="1"/>
</dbReference>
<dbReference type="EMBL" id="JBHSQQ010000699">
    <property type="protein sequence ID" value="MFC5946385.1"/>
    <property type="molecule type" value="Genomic_DNA"/>
</dbReference>
<proteinExistence type="predicted"/>
<name>A0ABW1HZK9_9ACTN</name>
<evidence type="ECO:0000259" key="1">
    <source>
        <dbReference type="Pfam" id="PF00501"/>
    </source>
</evidence>
<protein>
    <submittedName>
        <fullName evidence="2">AMP-binding protein</fullName>
    </submittedName>
</protein>
<dbReference type="Gene3D" id="3.40.50.980">
    <property type="match status" value="1"/>
</dbReference>
<dbReference type="PANTHER" id="PTHR43767">
    <property type="entry name" value="LONG-CHAIN-FATTY-ACID--COA LIGASE"/>
    <property type="match status" value="1"/>
</dbReference>